<dbReference type="PANTHER" id="PTHR42188:SF1">
    <property type="entry name" value="23S RRNA-SPECIFIC ENDONUCLEASE VAPC20"/>
    <property type="match status" value="1"/>
</dbReference>
<organism evidence="2 3">
    <name type="scientific">Planktothrix serta PCC 8927</name>
    <dbReference type="NCBI Taxonomy" id="671068"/>
    <lineage>
        <taxon>Bacteria</taxon>
        <taxon>Bacillati</taxon>
        <taxon>Cyanobacteriota</taxon>
        <taxon>Cyanophyceae</taxon>
        <taxon>Oscillatoriophycideae</taxon>
        <taxon>Oscillatoriales</taxon>
        <taxon>Microcoleaceae</taxon>
        <taxon>Planktothrix</taxon>
    </lineage>
</organism>
<reference evidence="2" key="1">
    <citation type="submission" date="2019-10" db="EMBL/GenBank/DDBJ databases">
        <authorList>
            <consortium name="Genoscope - CEA"/>
            <person name="William W."/>
        </authorList>
    </citation>
    <scope>NUCLEOTIDE SEQUENCE [LARGE SCALE GENOMIC DNA]</scope>
    <source>
        <strain evidence="2">BBR_PRJEB10992</strain>
    </source>
</reference>
<feature type="domain" description="PIN" evidence="1">
    <location>
        <begin position="13"/>
        <end position="140"/>
    </location>
</feature>
<protein>
    <recommendedName>
        <fullName evidence="1">PIN domain-containing protein</fullName>
    </recommendedName>
</protein>
<dbReference type="Pfam" id="PF01850">
    <property type="entry name" value="PIN"/>
    <property type="match status" value="1"/>
</dbReference>
<keyword evidence="3" id="KW-1185">Reference proteome</keyword>
<sequence length="147" mass="16627">MVHLSTMIKGHKVFVDTSAWIALINQSDHLAAQSEQILLKLKQQKITLVTTEFVLLEVADALCSTNLRQKTYAYINGIKKATDVIQVIPLDPNLLDKGWAIYHQYSDKDWGLTDCISFVVMRQEGITDAFTSDRHFEQAGFTKLIVT</sequence>
<evidence type="ECO:0000259" key="1">
    <source>
        <dbReference type="Pfam" id="PF01850"/>
    </source>
</evidence>
<dbReference type="GO" id="GO:0004521">
    <property type="term" value="F:RNA endonuclease activity"/>
    <property type="evidence" value="ECO:0007669"/>
    <property type="project" value="InterPro"/>
</dbReference>
<evidence type="ECO:0000313" key="3">
    <source>
        <dbReference type="Proteomes" id="UP000184550"/>
    </source>
</evidence>
<gene>
    <name evidence="2" type="ORF">PL8927_270234</name>
</gene>
<dbReference type="EMBL" id="CZCU02000099">
    <property type="protein sequence ID" value="VXD14044.1"/>
    <property type="molecule type" value="Genomic_DNA"/>
</dbReference>
<dbReference type="Gene3D" id="3.40.50.1010">
    <property type="entry name" value="5'-nuclease"/>
    <property type="match status" value="1"/>
</dbReference>
<dbReference type="InterPro" id="IPR029060">
    <property type="entry name" value="PIN-like_dom_sf"/>
</dbReference>
<name>A0A7Z9DX98_9CYAN</name>
<comment type="caution">
    <text evidence="2">The sequence shown here is derived from an EMBL/GenBank/DDBJ whole genome shotgun (WGS) entry which is preliminary data.</text>
</comment>
<proteinExistence type="predicted"/>
<dbReference type="SUPFAM" id="SSF88723">
    <property type="entry name" value="PIN domain-like"/>
    <property type="match status" value="1"/>
</dbReference>
<evidence type="ECO:0000313" key="2">
    <source>
        <dbReference type="EMBL" id="VXD14044.1"/>
    </source>
</evidence>
<dbReference type="GO" id="GO:0016075">
    <property type="term" value="P:rRNA catabolic process"/>
    <property type="evidence" value="ECO:0007669"/>
    <property type="project" value="TreeGrafter"/>
</dbReference>
<dbReference type="InterPro" id="IPR002716">
    <property type="entry name" value="PIN_dom"/>
</dbReference>
<accession>A0A7Z9DX98</accession>
<dbReference type="Proteomes" id="UP000184550">
    <property type="component" value="Unassembled WGS sequence"/>
</dbReference>
<dbReference type="AlphaFoldDB" id="A0A7Z9DX98"/>
<dbReference type="PANTHER" id="PTHR42188">
    <property type="entry name" value="23S RRNA-SPECIFIC ENDONUCLEASE VAPC20"/>
    <property type="match status" value="1"/>
</dbReference>
<dbReference type="InterPro" id="IPR039018">
    <property type="entry name" value="VapC20-like"/>
</dbReference>